<dbReference type="InterPro" id="IPR035999">
    <property type="entry name" value="Sec7_dom_sf"/>
</dbReference>
<feature type="region of interest" description="Disordered" evidence="2">
    <location>
        <begin position="489"/>
        <end position="530"/>
    </location>
</feature>
<organism evidence="4">
    <name type="scientific">Lichtheimia ramosa</name>
    <dbReference type="NCBI Taxonomy" id="688394"/>
    <lineage>
        <taxon>Eukaryota</taxon>
        <taxon>Fungi</taxon>
        <taxon>Fungi incertae sedis</taxon>
        <taxon>Mucoromycota</taxon>
        <taxon>Mucoromycotina</taxon>
        <taxon>Mucoromycetes</taxon>
        <taxon>Mucorales</taxon>
        <taxon>Lichtheimiaceae</taxon>
        <taxon>Lichtheimia</taxon>
    </lineage>
</organism>
<dbReference type="Pfam" id="PF01369">
    <property type="entry name" value="Sec7"/>
    <property type="match status" value="1"/>
</dbReference>
<dbReference type="SUPFAM" id="SSF48425">
    <property type="entry name" value="Sec7 domain"/>
    <property type="match status" value="1"/>
</dbReference>
<dbReference type="Gene3D" id="1.10.1000.11">
    <property type="entry name" value="Arf Nucleotide-binding Site Opener,domain 2"/>
    <property type="match status" value="1"/>
</dbReference>
<feature type="region of interest" description="Disordered" evidence="2">
    <location>
        <begin position="441"/>
        <end position="473"/>
    </location>
</feature>
<dbReference type="PANTHER" id="PTHR10663">
    <property type="entry name" value="GUANYL-NUCLEOTIDE EXCHANGE FACTOR"/>
    <property type="match status" value="1"/>
</dbReference>
<dbReference type="InterPro" id="IPR011993">
    <property type="entry name" value="PH-like_dom_sf"/>
</dbReference>
<feature type="compositionally biased region" description="Polar residues" evidence="2">
    <location>
        <begin position="55"/>
        <end position="70"/>
    </location>
</feature>
<feature type="compositionally biased region" description="Polar residues" evidence="2">
    <location>
        <begin position="86"/>
        <end position="98"/>
    </location>
</feature>
<dbReference type="EMBL" id="LK023346">
    <property type="protein sequence ID" value="CDS11317.1"/>
    <property type="molecule type" value="Genomic_DNA"/>
</dbReference>
<feature type="compositionally biased region" description="Acidic residues" evidence="2">
    <location>
        <begin position="138"/>
        <end position="155"/>
    </location>
</feature>
<feature type="compositionally biased region" description="Low complexity" evidence="2">
    <location>
        <begin position="188"/>
        <end position="202"/>
    </location>
</feature>
<dbReference type="OrthoDB" id="2157641at2759"/>
<feature type="compositionally biased region" description="Polar residues" evidence="2">
    <location>
        <begin position="521"/>
        <end position="530"/>
    </location>
</feature>
<dbReference type="Pfam" id="PF15410">
    <property type="entry name" value="PH_9"/>
    <property type="match status" value="1"/>
</dbReference>
<feature type="coiled-coil region" evidence="1">
    <location>
        <begin position="774"/>
        <end position="808"/>
    </location>
</feature>
<dbReference type="PANTHER" id="PTHR10663:SF373">
    <property type="entry name" value="PH AND SEC7 DOMAIN-CONTAINING PROTEIN C11E3.11C"/>
    <property type="match status" value="1"/>
</dbReference>
<protein>
    <recommendedName>
        <fullName evidence="3">SEC7 domain-containing protein</fullName>
    </recommendedName>
</protein>
<feature type="region of interest" description="Disordered" evidence="2">
    <location>
        <begin position="370"/>
        <end position="399"/>
    </location>
</feature>
<proteinExistence type="predicted"/>
<evidence type="ECO:0000256" key="1">
    <source>
        <dbReference type="SAM" id="Coils"/>
    </source>
</evidence>
<feature type="region of interest" description="Disordered" evidence="2">
    <location>
        <begin position="137"/>
        <end position="204"/>
    </location>
</feature>
<dbReference type="Gene3D" id="2.30.29.30">
    <property type="entry name" value="Pleckstrin-homology domain (PH domain)/Phosphotyrosine-binding domain (PTB)"/>
    <property type="match status" value="1"/>
</dbReference>
<name>A0A077WWW9_9FUNG</name>
<sequence length="867" mass="97302">MSSETPELQPAECPASPTQCTTPHNNNNTHHDSDHDESCSTDDDDASRTVVVVQKYSTLNDMQQQQQSTNKRPHLRRSVSLDERSTINNSNISFTDDPQQPADDSQIAVDRLSKRFSGGHYGSAGGLIASTLNQQDYHDDDEEEDDEGEDAETIESESVALATPPSHSLADYPSSKNDKVQVDDDDPTTTTTTSTQDDNNTTKPEEFDRIASETARRIWEQDTTVYEDWEHVAEWIGNGKPFSTSILKHYFTFFDFTNMRVDDAFRLLCSRLHLKAETQQIDRVLEEFAQRFWDCNPFSIYGNPDVVHAIVYSLLLLNTDLHVAQGDHKKMSRSAFVRNTMNAVSVQCHQQLGDSISIQEEHRASNVTLQSIESHDLKRSPSCKSASSSNNGSISRGGGGSYSFDVPSMTPMTLTFGSKSWQAEIEVSLREMYSSIKSGQILDPSLSKQQETQPHASIRHTRRRSMQMSGSRVGAFKRSVGTIMLKAGRESMVLTEEPDADSTRSRSTTSFARQRRRSASVKSSISQGSHLTNSATTYQSVAPLLHHSELPSSYTCAAPYYKEGMIVRKHLLERAGQKARHRDWRECFLVVDRAEIRTYRIDSSAAAAMQGGESIHDQQQLQPRKSMAPYRMSMIIPRNQSSSTDALTNQAVGGGDWLANAEPIDIIDLKHTLANALPTGYSKQRPHALALQQPNGGVYIFQAGSADQVMEWVSTCNYWAARESKEPLTGGVSSMEYGWGPCLDIVDDENSTSYPPVTMVHEWMPAVPPTVSSNLEEKAQLETLRRHVQQLNQELDKHRDIKPKMQQRFASCMRSQAATRAMANWENKSQYLLHETIKYQNYCDAIERSLALQDEALQQQQQEKDEQ</sequence>
<dbReference type="CDD" id="cd00171">
    <property type="entry name" value="Sec7"/>
    <property type="match status" value="1"/>
</dbReference>
<feature type="region of interest" description="Disordered" evidence="2">
    <location>
        <begin position="1"/>
        <end position="106"/>
    </location>
</feature>
<dbReference type="InterPro" id="IPR000904">
    <property type="entry name" value="Sec7_dom"/>
</dbReference>
<keyword evidence="1" id="KW-0175">Coiled coil</keyword>
<dbReference type="SMART" id="SM00222">
    <property type="entry name" value="Sec7"/>
    <property type="match status" value="1"/>
</dbReference>
<dbReference type="AlphaFoldDB" id="A0A077WWW9"/>
<evidence type="ECO:0000259" key="3">
    <source>
        <dbReference type="PROSITE" id="PS50190"/>
    </source>
</evidence>
<reference evidence="4" key="1">
    <citation type="journal article" date="2014" name="Genome Announc.">
        <title>De novo whole-genome sequence and genome annotation of Lichtheimia ramosa.</title>
        <authorList>
            <person name="Linde J."/>
            <person name="Schwartze V."/>
            <person name="Binder U."/>
            <person name="Lass-Florl C."/>
            <person name="Voigt K."/>
            <person name="Horn F."/>
        </authorList>
    </citation>
    <scope>NUCLEOTIDE SEQUENCE</scope>
    <source>
        <strain evidence="4">JMRC FSU:6197</strain>
    </source>
</reference>
<evidence type="ECO:0000313" key="4">
    <source>
        <dbReference type="EMBL" id="CDS11317.1"/>
    </source>
</evidence>
<feature type="compositionally biased region" description="Polar residues" evidence="2">
    <location>
        <begin position="446"/>
        <end position="455"/>
    </location>
</feature>
<dbReference type="GO" id="GO:0005085">
    <property type="term" value="F:guanyl-nucleotide exchange factor activity"/>
    <property type="evidence" value="ECO:0007669"/>
    <property type="project" value="InterPro"/>
</dbReference>
<feature type="compositionally biased region" description="Low complexity" evidence="2">
    <location>
        <begin position="380"/>
        <end position="394"/>
    </location>
</feature>
<feature type="domain" description="SEC7" evidence="3">
    <location>
        <begin position="199"/>
        <end position="361"/>
    </location>
</feature>
<accession>A0A077WWW9</accession>
<dbReference type="InterPro" id="IPR023394">
    <property type="entry name" value="Sec7_C_sf"/>
</dbReference>
<feature type="compositionally biased region" description="Basic and acidic residues" evidence="2">
    <location>
        <begin position="29"/>
        <end position="38"/>
    </location>
</feature>
<dbReference type="PROSITE" id="PS50190">
    <property type="entry name" value="SEC7"/>
    <property type="match status" value="1"/>
</dbReference>
<evidence type="ECO:0000256" key="2">
    <source>
        <dbReference type="SAM" id="MobiDB-lite"/>
    </source>
</evidence>
<dbReference type="InterPro" id="IPR041681">
    <property type="entry name" value="PH_9"/>
</dbReference>
<dbReference type="SUPFAM" id="SSF50729">
    <property type="entry name" value="PH domain-like"/>
    <property type="match status" value="1"/>
</dbReference>
<dbReference type="GO" id="GO:0032012">
    <property type="term" value="P:regulation of ARF protein signal transduction"/>
    <property type="evidence" value="ECO:0007669"/>
    <property type="project" value="InterPro"/>
</dbReference>
<gene>
    <name evidence="4" type="ORF">LRAMOSA03580</name>
</gene>